<accession>A0ABR8J520</accession>
<sequence length="175" mass="19475">MTTKQKHSRNSLPEDDIRPLVRTEIKRNAPQTQRLFLEACTWPIEKLPGLSQEEQSQLQSCGISTTGELVKQGKTPEARVALASKLQVHLQYVNKWLALADLASLPSVGIQYCGLLLHAGVASVTQLAQTPTHRLHQQIMRLQVATLQRRDLCPAIELVQQWSQQAKVIGNIVSA</sequence>
<gene>
    <name evidence="2" type="ORF">H6G68_17140</name>
</gene>
<dbReference type="Pfam" id="PF14229">
    <property type="entry name" value="DUF4332"/>
    <property type="match status" value="1"/>
</dbReference>
<keyword evidence="3" id="KW-1185">Reference proteome</keyword>
<dbReference type="InterPro" id="IPR025567">
    <property type="entry name" value="DUF4332"/>
</dbReference>
<dbReference type="RefSeq" id="WP_190907727.1">
    <property type="nucleotide sequence ID" value="NZ_JACJTQ010000027.1"/>
</dbReference>
<evidence type="ECO:0000313" key="2">
    <source>
        <dbReference type="EMBL" id="MBD2693459.1"/>
    </source>
</evidence>
<dbReference type="EMBL" id="JACJTQ010000027">
    <property type="protein sequence ID" value="MBD2693459.1"/>
    <property type="molecule type" value="Genomic_DNA"/>
</dbReference>
<organism evidence="2 3">
    <name type="scientific">Anabaena catenula FACHB-362</name>
    <dbReference type="NCBI Taxonomy" id="2692877"/>
    <lineage>
        <taxon>Bacteria</taxon>
        <taxon>Bacillati</taxon>
        <taxon>Cyanobacteriota</taxon>
        <taxon>Cyanophyceae</taxon>
        <taxon>Nostocales</taxon>
        <taxon>Nostocaceae</taxon>
        <taxon>Anabaena</taxon>
    </lineage>
</organism>
<evidence type="ECO:0000259" key="1">
    <source>
        <dbReference type="Pfam" id="PF14229"/>
    </source>
</evidence>
<evidence type="ECO:0000313" key="3">
    <source>
        <dbReference type="Proteomes" id="UP000660381"/>
    </source>
</evidence>
<feature type="domain" description="DUF4332" evidence="1">
    <location>
        <begin position="48"/>
        <end position="167"/>
    </location>
</feature>
<reference evidence="2 3" key="1">
    <citation type="journal article" date="2020" name="ISME J.">
        <title>Comparative genomics reveals insights into cyanobacterial evolution and habitat adaptation.</title>
        <authorList>
            <person name="Chen M.Y."/>
            <person name="Teng W.K."/>
            <person name="Zhao L."/>
            <person name="Hu C.X."/>
            <person name="Zhou Y.K."/>
            <person name="Han B.P."/>
            <person name="Song L.R."/>
            <person name="Shu W.S."/>
        </authorList>
    </citation>
    <scope>NUCLEOTIDE SEQUENCE [LARGE SCALE GENOMIC DNA]</scope>
    <source>
        <strain evidence="2 3">FACHB-362</strain>
    </source>
</reference>
<proteinExistence type="predicted"/>
<protein>
    <submittedName>
        <fullName evidence="2">DUF4332 domain-containing protein</fullName>
    </submittedName>
</protein>
<comment type="caution">
    <text evidence="2">The sequence shown here is derived from an EMBL/GenBank/DDBJ whole genome shotgun (WGS) entry which is preliminary data.</text>
</comment>
<name>A0ABR8J520_9NOST</name>
<dbReference type="Proteomes" id="UP000660381">
    <property type="component" value="Unassembled WGS sequence"/>
</dbReference>